<feature type="compositionally biased region" description="Polar residues" evidence="1">
    <location>
        <begin position="236"/>
        <end position="249"/>
    </location>
</feature>
<feature type="region of interest" description="Disordered" evidence="1">
    <location>
        <begin position="541"/>
        <end position="561"/>
    </location>
</feature>
<dbReference type="InParanoid" id="A0A1Y2FKQ6"/>
<dbReference type="Proteomes" id="UP000193467">
    <property type="component" value="Unassembled WGS sequence"/>
</dbReference>
<dbReference type="Gene3D" id="2.80.10.50">
    <property type="match status" value="1"/>
</dbReference>
<organism evidence="2 3">
    <name type="scientific">Leucosporidium creatinivorum</name>
    <dbReference type="NCBI Taxonomy" id="106004"/>
    <lineage>
        <taxon>Eukaryota</taxon>
        <taxon>Fungi</taxon>
        <taxon>Dikarya</taxon>
        <taxon>Basidiomycota</taxon>
        <taxon>Pucciniomycotina</taxon>
        <taxon>Microbotryomycetes</taxon>
        <taxon>Leucosporidiales</taxon>
        <taxon>Leucosporidium</taxon>
    </lineage>
</organism>
<feature type="compositionally biased region" description="Low complexity" evidence="1">
    <location>
        <begin position="213"/>
        <end position="235"/>
    </location>
</feature>
<dbReference type="OrthoDB" id="5600360at2759"/>
<dbReference type="InterPro" id="IPR036358">
    <property type="entry name" value="BTD_sf"/>
</dbReference>
<dbReference type="STRING" id="106004.A0A1Y2FKQ6"/>
<dbReference type="InterPro" id="IPR040159">
    <property type="entry name" value="CLS_fam"/>
</dbReference>
<feature type="compositionally biased region" description="Pro residues" evidence="1">
    <location>
        <begin position="389"/>
        <end position="404"/>
    </location>
</feature>
<gene>
    <name evidence="2" type="ORF">BCR35DRAFT_62384</name>
</gene>
<feature type="compositionally biased region" description="Polar residues" evidence="1">
    <location>
        <begin position="340"/>
        <end position="350"/>
    </location>
</feature>
<feature type="compositionally biased region" description="Low complexity" evidence="1">
    <location>
        <begin position="352"/>
        <end position="367"/>
    </location>
</feature>
<feature type="compositionally biased region" description="Pro residues" evidence="1">
    <location>
        <begin position="542"/>
        <end position="558"/>
    </location>
</feature>
<protein>
    <submittedName>
        <fullName evidence="2">Uncharacterized protein</fullName>
    </submittedName>
</protein>
<dbReference type="GO" id="GO:0001228">
    <property type="term" value="F:DNA-binding transcription activator activity, RNA polymerase II-specific"/>
    <property type="evidence" value="ECO:0007669"/>
    <property type="project" value="InterPro"/>
</dbReference>
<proteinExistence type="predicted"/>
<dbReference type="PANTHER" id="PTHR10665">
    <property type="entry name" value="RECOMBINING BINDING PROTEIN SUPPRESSOR OF HAIRLESS"/>
    <property type="match status" value="1"/>
</dbReference>
<evidence type="ECO:0000256" key="1">
    <source>
        <dbReference type="SAM" id="MobiDB-lite"/>
    </source>
</evidence>
<feature type="compositionally biased region" description="Polar residues" evidence="1">
    <location>
        <begin position="100"/>
        <end position="109"/>
    </location>
</feature>
<feature type="compositionally biased region" description="Low complexity" evidence="1">
    <location>
        <begin position="264"/>
        <end position="273"/>
    </location>
</feature>
<feature type="compositionally biased region" description="Pro residues" evidence="1">
    <location>
        <begin position="281"/>
        <end position="291"/>
    </location>
</feature>
<feature type="compositionally biased region" description="Polar residues" evidence="1">
    <location>
        <begin position="39"/>
        <end position="48"/>
    </location>
</feature>
<reference evidence="2 3" key="1">
    <citation type="submission" date="2016-07" db="EMBL/GenBank/DDBJ databases">
        <title>Pervasive Adenine N6-methylation of Active Genes in Fungi.</title>
        <authorList>
            <consortium name="DOE Joint Genome Institute"/>
            <person name="Mondo S.J."/>
            <person name="Dannebaum R.O."/>
            <person name="Kuo R.C."/>
            <person name="Labutti K."/>
            <person name="Haridas S."/>
            <person name="Kuo A."/>
            <person name="Salamov A."/>
            <person name="Ahrendt S.R."/>
            <person name="Lipzen A."/>
            <person name="Sullivan W."/>
            <person name="Andreopoulos W.B."/>
            <person name="Clum A."/>
            <person name="Lindquist E."/>
            <person name="Daum C."/>
            <person name="Ramamoorthy G.K."/>
            <person name="Gryganskyi A."/>
            <person name="Culley D."/>
            <person name="Magnuson J.K."/>
            <person name="James T.Y."/>
            <person name="O'Malley M.A."/>
            <person name="Stajich J.E."/>
            <person name="Spatafora J.W."/>
            <person name="Visel A."/>
            <person name="Grigoriev I.V."/>
        </authorList>
    </citation>
    <scope>NUCLEOTIDE SEQUENCE [LARGE SCALE GENOMIC DNA]</scope>
    <source>
        <strain evidence="2 3">62-1032</strain>
    </source>
</reference>
<evidence type="ECO:0000313" key="3">
    <source>
        <dbReference type="Proteomes" id="UP000193467"/>
    </source>
</evidence>
<name>A0A1Y2FKQ6_9BASI</name>
<comment type="caution">
    <text evidence="2">The sequence shown here is derived from an EMBL/GenBank/DDBJ whole genome shotgun (WGS) entry which is preliminary data.</text>
</comment>
<dbReference type="EMBL" id="MCGR01000018">
    <property type="protein sequence ID" value="ORY84157.1"/>
    <property type="molecule type" value="Genomic_DNA"/>
</dbReference>
<feature type="region of interest" description="Disordered" evidence="1">
    <location>
        <begin position="1"/>
        <end position="54"/>
    </location>
</feature>
<feature type="compositionally biased region" description="Low complexity" evidence="1">
    <location>
        <begin position="292"/>
        <end position="308"/>
    </location>
</feature>
<evidence type="ECO:0000313" key="2">
    <source>
        <dbReference type="EMBL" id="ORY84157.1"/>
    </source>
</evidence>
<feature type="region of interest" description="Disordered" evidence="1">
    <location>
        <begin position="199"/>
        <end position="369"/>
    </location>
</feature>
<dbReference type="AlphaFoldDB" id="A0A1Y2FKQ6"/>
<dbReference type="SUPFAM" id="SSF110217">
    <property type="entry name" value="DNA-binding protein LAG-1 (CSL)"/>
    <property type="match status" value="1"/>
</dbReference>
<keyword evidence="3" id="KW-1185">Reference proteome</keyword>
<feature type="region of interest" description="Disordered" evidence="1">
    <location>
        <begin position="385"/>
        <end position="404"/>
    </location>
</feature>
<sequence>MQWDSQASSTEHEWIDSQGSEVSQWSQQQWTSSQDSYSTNDTSQQHASSLADAFAPSPLVADSFAQAPPYAEQHQYAQEPFPPYHAPTHAPHHDSVDPRYTSQRFTGSASHPAIDPNVGEGQHAMPMEGMDVQGWHQQQDSAQEYYAMDTSGADQGVTPSPNDQFAFGAPQAQQFADYSPQSQRFDFDQHQALQSTFQPPDQYAYSPTPIPSPSSSLQCHTPSSSLSSLSFAYPSNPTSPAYSQYTQNRSRQHSLDSAPPPSSARPQPLRRLSQSGGRPFAPHPYAPPPTRPALTSSRSSSSLPSSRRGSVVLPSNAAIRPAQQRQASPFESRNPRRRASQPSLSITTAQVAAGGARRPSASASSSPVNSRFALAPFSASSARATFNPLPLPPPPPPPSATYQKPPPPCSMFDSPLVRQFGALAIEERGGSGRGSAMRPEEVLSSETVGLGMEMGGFQESGVEELVMMQREERSYPPRMTSALMNETIAFLGSPNRFTQGERSILIFSPKRIHPSAGAERFKLFPQPTALLLGTNWTSTILPSPPSAPSTTTPKPPAAAPLVVPPRLHLSTTLRWILNTPEVPSNWMAQDGMLVDWNEATESAQIIAGRATGEGVEAPEATVGMGMEEDKKRVFVAVVVDGAAPVQDRLLGVFPGAEMRSASAEETGEPIHHGSLIAISNRMKDSSGWPRFLAVSGTASTFPTIDWRAITGGTPRPYKFARSEFTTKSNAWDSFVVYAVDPRRKEMEESGAMQREKLKAFRAGYPAPPAGVLPFDPMAPSLIHYNQPIVLQCMSTAAVSVR</sequence>
<feature type="region of interest" description="Disordered" evidence="1">
    <location>
        <begin position="80"/>
        <end position="123"/>
    </location>
</feature>
<feature type="compositionally biased region" description="Low complexity" evidence="1">
    <location>
        <begin position="17"/>
        <end position="38"/>
    </location>
</feature>
<accession>A0A1Y2FKQ6</accession>